<accession>Q01V12</accession>
<dbReference type="STRING" id="234267.Acid_5556"/>
<dbReference type="InParanoid" id="Q01V12"/>
<reference evidence="5" key="1">
    <citation type="submission" date="2006-10" db="EMBL/GenBank/DDBJ databases">
        <title>Complete sequence of Solibacter usitatus Ellin6076.</title>
        <authorList>
            <consortium name="US DOE Joint Genome Institute"/>
            <person name="Copeland A."/>
            <person name="Lucas S."/>
            <person name="Lapidus A."/>
            <person name="Barry K."/>
            <person name="Detter J.C."/>
            <person name="Glavina del Rio T."/>
            <person name="Hammon N."/>
            <person name="Israni S."/>
            <person name="Dalin E."/>
            <person name="Tice H."/>
            <person name="Pitluck S."/>
            <person name="Thompson L.S."/>
            <person name="Brettin T."/>
            <person name="Bruce D."/>
            <person name="Han C."/>
            <person name="Tapia R."/>
            <person name="Gilna P."/>
            <person name="Schmutz J."/>
            <person name="Larimer F."/>
            <person name="Land M."/>
            <person name="Hauser L."/>
            <person name="Kyrpides N."/>
            <person name="Mikhailova N."/>
            <person name="Janssen P.H."/>
            <person name="Kuske C.R."/>
            <person name="Richardson P."/>
        </authorList>
    </citation>
    <scope>NUCLEOTIDE SEQUENCE</scope>
    <source>
        <strain evidence="5">Ellin6076</strain>
    </source>
</reference>
<dbReference type="CDD" id="cd00603">
    <property type="entry name" value="IPT_PCSR"/>
    <property type="match status" value="1"/>
</dbReference>
<feature type="chain" id="PRO_5004163453" evidence="3">
    <location>
        <begin position="23"/>
        <end position="521"/>
    </location>
</feature>
<dbReference type="Gene3D" id="2.60.40.10">
    <property type="entry name" value="Immunoglobulins"/>
    <property type="match status" value="5"/>
</dbReference>
<dbReference type="PANTHER" id="PTHR31341">
    <property type="entry name" value="IPT/TIG DOMAIN-CONTAINING PROTEIN-RELATED-RELATED"/>
    <property type="match status" value="1"/>
</dbReference>
<dbReference type="Pfam" id="PF01833">
    <property type="entry name" value="TIG"/>
    <property type="match status" value="3"/>
</dbReference>
<dbReference type="InterPro" id="IPR014756">
    <property type="entry name" value="Ig_E-set"/>
</dbReference>
<dbReference type="SUPFAM" id="SSF81296">
    <property type="entry name" value="E set domains"/>
    <property type="match status" value="4"/>
</dbReference>
<evidence type="ECO:0000256" key="1">
    <source>
        <dbReference type="ARBA" id="ARBA00023180"/>
    </source>
</evidence>
<dbReference type="eggNOG" id="COG3468">
    <property type="taxonomic scope" value="Bacteria"/>
</dbReference>
<feature type="compositionally biased region" description="Pro residues" evidence="2">
    <location>
        <begin position="510"/>
        <end position="521"/>
    </location>
</feature>
<dbReference type="InterPro" id="IPR013783">
    <property type="entry name" value="Ig-like_fold"/>
</dbReference>
<feature type="compositionally biased region" description="Low complexity" evidence="2">
    <location>
        <begin position="498"/>
        <end position="509"/>
    </location>
</feature>
<keyword evidence="3" id="KW-0732">Signal</keyword>
<dbReference type="AlphaFoldDB" id="Q01V12"/>
<dbReference type="InterPro" id="IPR002909">
    <property type="entry name" value="IPT_dom"/>
</dbReference>
<feature type="signal peptide" evidence="3">
    <location>
        <begin position="1"/>
        <end position="22"/>
    </location>
</feature>
<evidence type="ECO:0000313" key="5">
    <source>
        <dbReference type="EMBL" id="ABJ86503.1"/>
    </source>
</evidence>
<sequence length="521" mass="50255" precursor="true">MPSTLGLLRTTALILCAPAWLAAQQSPPTLTAITPSAAYPGTTLTVTLTGTNFLPGTTVESGTPYITVSNVIVVSTTQITATFTITADGVGSASVSGTSGGVTGSGRVCFTIKRPPVPPAIGSLTPARGNRGASGVKVTIAGVGFTPEMTATINNLGVAIDSLEAVSKTWAYLGLTIAPNAAPGPANLTLTTVAGTSAPVVFTINTPAPTLASVTPAVGAQGTDVPVTLSGTNFFAGATVSSSNPGIAVKNVLVVSETQITAIFTIASNAALGNASVTVTTSGGTSGAAAFAVNPAAPTLTSVSPATGVQGTSVPVTLSGTNFVSGTTVATSNAGITVGNVTAVSTTQATATFTIAANAAVGAVGVTVTKAGGTSAPAAFTVNAVAPSVTSMWPTSGPPGTAVIVTGAHFGPSQGASTVTFNGVNAGAAGSWSDTSITVTVPSGANTGNLVVTVGGVASNGVLFTAGTPPSITTLWPTSGPVGTAVTITGANSEALKAPARSRSAASVREPPPTGAPPVLR</sequence>
<keyword evidence="5" id="KW-0675">Receptor</keyword>
<feature type="domain" description="IPT/TIG" evidence="4">
    <location>
        <begin position="386"/>
        <end position="467"/>
    </location>
</feature>
<feature type="region of interest" description="Disordered" evidence="2">
    <location>
        <begin position="493"/>
        <end position="521"/>
    </location>
</feature>
<evidence type="ECO:0000256" key="3">
    <source>
        <dbReference type="SAM" id="SignalP"/>
    </source>
</evidence>
<gene>
    <name evidence="5" type="ordered locus">Acid_5556</name>
</gene>
<dbReference type="SMART" id="SM00429">
    <property type="entry name" value="IPT"/>
    <property type="match status" value="2"/>
</dbReference>
<proteinExistence type="predicted"/>
<keyword evidence="1" id="KW-0325">Glycoprotein</keyword>
<dbReference type="InterPro" id="IPR052014">
    <property type="entry name" value="Dictyostelium_Tiger"/>
</dbReference>
<organism evidence="5">
    <name type="scientific">Solibacter usitatus (strain Ellin6076)</name>
    <dbReference type="NCBI Taxonomy" id="234267"/>
    <lineage>
        <taxon>Bacteria</taxon>
        <taxon>Pseudomonadati</taxon>
        <taxon>Acidobacteriota</taxon>
        <taxon>Terriglobia</taxon>
        <taxon>Bryobacterales</taxon>
        <taxon>Solibacteraceae</taxon>
        <taxon>Candidatus Solibacter</taxon>
    </lineage>
</organism>
<feature type="domain" description="IPT/TIG" evidence="4">
    <location>
        <begin position="297"/>
        <end position="383"/>
    </location>
</feature>
<evidence type="ECO:0000256" key="2">
    <source>
        <dbReference type="SAM" id="MobiDB-lite"/>
    </source>
</evidence>
<dbReference type="KEGG" id="sus:Acid_5556"/>
<dbReference type="EMBL" id="CP000473">
    <property type="protein sequence ID" value="ABJ86503.1"/>
    <property type="molecule type" value="Genomic_DNA"/>
</dbReference>
<dbReference type="HOGENOM" id="CLU_522632_0_0_0"/>
<evidence type="ECO:0000259" key="4">
    <source>
        <dbReference type="SMART" id="SM00429"/>
    </source>
</evidence>
<protein>
    <submittedName>
        <fullName evidence="5">Cell surface receptor IPT/TIG domain protein</fullName>
    </submittedName>
</protein>
<name>Q01V12_SOLUE</name>